<organism evidence="5 6">
    <name type="scientific">Pseudomonas zhanjiangensis</name>
    <dbReference type="NCBI Taxonomy" id="3239015"/>
    <lineage>
        <taxon>Bacteria</taxon>
        <taxon>Pseudomonadati</taxon>
        <taxon>Pseudomonadota</taxon>
        <taxon>Gammaproteobacteria</taxon>
        <taxon>Pseudomonadales</taxon>
        <taxon>Pseudomonadaceae</taxon>
        <taxon>Pseudomonas</taxon>
    </lineage>
</organism>
<dbReference type="CDD" id="cd01949">
    <property type="entry name" value="GGDEF"/>
    <property type="match status" value="1"/>
</dbReference>
<gene>
    <name evidence="5" type="ORF">AB5S05_13130</name>
</gene>
<dbReference type="GO" id="GO:0052621">
    <property type="term" value="F:diguanylate cyclase activity"/>
    <property type="evidence" value="ECO:0007669"/>
    <property type="project" value="UniProtKB-EC"/>
</dbReference>
<dbReference type="SMART" id="SM00267">
    <property type="entry name" value="GGDEF"/>
    <property type="match status" value="1"/>
</dbReference>
<dbReference type="PROSITE" id="PS50887">
    <property type="entry name" value="GGDEF"/>
    <property type="match status" value="1"/>
</dbReference>
<dbReference type="EC" id="2.7.7.65" evidence="1"/>
<keyword evidence="3" id="KW-0812">Transmembrane</keyword>
<feature type="transmembrane region" description="Helical" evidence="3">
    <location>
        <begin position="210"/>
        <end position="234"/>
    </location>
</feature>
<dbReference type="EMBL" id="JBFTEG010000010">
    <property type="protein sequence ID" value="MEX6503011.1"/>
    <property type="molecule type" value="Genomic_DNA"/>
</dbReference>
<feature type="transmembrane region" description="Helical" evidence="3">
    <location>
        <begin position="332"/>
        <end position="357"/>
    </location>
</feature>
<feature type="transmembrane region" description="Helical" evidence="3">
    <location>
        <begin position="180"/>
        <end position="198"/>
    </location>
</feature>
<keyword evidence="6" id="KW-1185">Reference proteome</keyword>
<dbReference type="RefSeq" id="WP_369287981.1">
    <property type="nucleotide sequence ID" value="NZ_JBFTEG010000010.1"/>
</dbReference>
<keyword evidence="3" id="KW-0472">Membrane</keyword>
<accession>A0ABV3YUK8</accession>
<evidence type="ECO:0000256" key="3">
    <source>
        <dbReference type="SAM" id="Phobius"/>
    </source>
</evidence>
<keyword evidence="5" id="KW-0548">Nucleotidyltransferase</keyword>
<dbReference type="InterPro" id="IPR043128">
    <property type="entry name" value="Rev_trsase/Diguanyl_cyclase"/>
</dbReference>
<dbReference type="InterPro" id="IPR011623">
    <property type="entry name" value="7TMR_DISM_rcpt_extracell_dom1"/>
</dbReference>
<dbReference type="NCBIfam" id="TIGR00254">
    <property type="entry name" value="GGDEF"/>
    <property type="match status" value="1"/>
</dbReference>
<feature type="transmembrane region" description="Helical" evidence="3">
    <location>
        <begin position="300"/>
        <end position="320"/>
    </location>
</feature>
<dbReference type="Pfam" id="PF07695">
    <property type="entry name" value="7TMR-DISM_7TM"/>
    <property type="match status" value="1"/>
</dbReference>
<dbReference type="PANTHER" id="PTHR45138:SF9">
    <property type="entry name" value="DIGUANYLATE CYCLASE DGCM-RELATED"/>
    <property type="match status" value="1"/>
</dbReference>
<evidence type="ECO:0000256" key="2">
    <source>
        <dbReference type="ARBA" id="ARBA00034247"/>
    </source>
</evidence>
<comment type="catalytic activity">
    <reaction evidence="2">
        <text>2 GTP = 3',3'-c-di-GMP + 2 diphosphate</text>
        <dbReference type="Rhea" id="RHEA:24898"/>
        <dbReference type="ChEBI" id="CHEBI:33019"/>
        <dbReference type="ChEBI" id="CHEBI:37565"/>
        <dbReference type="ChEBI" id="CHEBI:58805"/>
        <dbReference type="EC" id="2.7.7.65"/>
    </reaction>
</comment>
<dbReference type="InterPro" id="IPR011622">
    <property type="entry name" value="7TMR_DISM_rcpt_extracell_dom2"/>
</dbReference>
<evidence type="ECO:0000259" key="4">
    <source>
        <dbReference type="PROSITE" id="PS50887"/>
    </source>
</evidence>
<feature type="domain" description="GGDEF" evidence="4">
    <location>
        <begin position="482"/>
        <end position="616"/>
    </location>
</feature>
<dbReference type="Gene3D" id="3.30.70.270">
    <property type="match status" value="1"/>
</dbReference>
<protein>
    <recommendedName>
        <fullName evidence="1">diguanylate cyclase</fullName>
        <ecNumber evidence="1">2.7.7.65</ecNumber>
    </recommendedName>
</protein>
<reference evidence="5 6" key="1">
    <citation type="submission" date="2024-07" db="EMBL/GenBank/DDBJ databases">
        <authorList>
            <person name="Li M."/>
        </authorList>
    </citation>
    <scope>NUCLEOTIDE SEQUENCE [LARGE SCALE GENOMIC DNA]</scope>
    <source>
        <strain evidence="5 6">25A3E</strain>
    </source>
</reference>
<dbReference type="Proteomes" id="UP001560296">
    <property type="component" value="Unassembled WGS sequence"/>
</dbReference>
<keyword evidence="3" id="KW-1133">Transmembrane helix</keyword>
<evidence type="ECO:0000313" key="6">
    <source>
        <dbReference type="Proteomes" id="UP001560296"/>
    </source>
</evidence>
<dbReference type="InterPro" id="IPR029787">
    <property type="entry name" value="Nucleotide_cyclase"/>
</dbReference>
<proteinExistence type="predicted"/>
<dbReference type="Pfam" id="PF07696">
    <property type="entry name" value="7TMR-DISMED2"/>
    <property type="match status" value="1"/>
</dbReference>
<evidence type="ECO:0000256" key="1">
    <source>
        <dbReference type="ARBA" id="ARBA00012528"/>
    </source>
</evidence>
<dbReference type="Gene3D" id="2.60.40.2380">
    <property type="match status" value="1"/>
</dbReference>
<dbReference type="PANTHER" id="PTHR45138">
    <property type="entry name" value="REGULATORY COMPONENTS OF SENSORY TRANSDUCTION SYSTEM"/>
    <property type="match status" value="1"/>
</dbReference>
<dbReference type="SUPFAM" id="SSF55073">
    <property type="entry name" value="Nucleotide cyclase"/>
    <property type="match status" value="1"/>
</dbReference>
<keyword evidence="5" id="KW-0808">Transferase</keyword>
<dbReference type="InterPro" id="IPR000160">
    <property type="entry name" value="GGDEF_dom"/>
</dbReference>
<dbReference type="InterPro" id="IPR050469">
    <property type="entry name" value="Diguanylate_Cyclase"/>
</dbReference>
<feature type="transmembrane region" description="Helical" evidence="3">
    <location>
        <begin position="277"/>
        <end position="294"/>
    </location>
</feature>
<evidence type="ECO:0000313" key="5">
    <source>
        <dbReference type="EMBL" id="MEX6503011.1"/>
    </source>
</evidence>
<dbReference type="Pfam" id="PF00990">
    <property type="entry name" value="GGDEF"/>
    <property type="match status" value="1"/>
</dbReference>
<sequence>MAVIRMWSLLLLALFPALGSTHPLILRATQTPILPGPHMQVWEDAEGSARINEVRALPESAWQPVGRRDASFGYSGSAYWLRLTLQNPEAWAIDWVLLVGNPLLDYLDAYGLDRERVYQAGDQRPFAARWVDHRQLVLPLHLAAGERRELLLRMQTAGSANLSASLMTAADFEHREQRMLLLQGLFFGALAALCLYNLSIHLITRDRNYLWYSLFVASFAGYQFIQLGFALQWLWPQALAWHQLSFPLSSAVATLFGILFTYGVLDLRRCPPFYTWITRLLLGCTLLVMILALIGPYRTALIGSFGLVVVGAILACLFTLLRWRAGFQAARLFAAGWFVLIAASLFSILTGTGLLPYSRLTLHAQQIGALIELAVFSIALAARIRQVQREHQQAQIHLFAKERQLRLEQAKGLDLQKQINEGLETRVKDRTAALEQALGDLSEANRQLSELNRHDGLTGLLNRQSLNEELQRCLARAVRGQRPLALLMMDLDHFKQVNDRHGHLAGDACLRHAAQRMQQSLRGGDLLARFGGEEFVAILCDTDLAGANELAERLRDDLAQHPCPHQPQSIALSLSIGICCSQAGAELDAEELLQRADLALYRAKASGRNRVECYEASALDGA</sequence>
<feature type="transmembrane region" description="Helical" evidence="3">
    <location>
        <begin position="246"/>
        <end position="265"/>
    </location>
</feature>
<name>A0ABV3YUK8_9PSED</name>
<comment type="caution">
    <text evidence="5">The sequence shown here is derived from an EMBL/GenBank/DDBJ whole genome shotgun (WGS) entry which is preliminary data.</text>
</comment>